<evidence type="ECO:0000313" key="2">
    <source>
        <dbReference type="EMBL" id="PPE05815.1"/>
    </source>
</evidence>
<feature type="transmembrane region" description="Helical" evidence="1">
    <location>
        <begin position="21"/>
        <end position="41"/>
    </location>
</feature>
<keyword evidence="1" id="KW-0472">Membrane</keyword>
<feature type="transmembrane region" description="Helical" evidence="1">
    <location>
        <begin position="233"/>
        <end position="250"/>
    </location>
</feature>
<sequence>MKLQGFLPSKIKINTHLKNNWVPILVFGIVWLVITIFIMTITKLTLSHLPITIAPAGQVDNEYKVLSDPISDMLGTFIFGIVGILFFSIVTTTMIYHVINKEMKTGEISLWMTAPLARRQIILSKIVFVWIVDLIILTPSLVFILIWSSQAIDAKQHFGFVILQAVMFISFLFLLPIIFTVICVALVNYGRLSKFINAGIIVYMLATFVMIMLSSTKGQITNPLSWMGNVKYIAIQSLNVNILNFYPLTLQNHYLIEGFRVAKINLSQLPWFISAFFINLILCAGLVYLTIWNFNKKDLAL</sequence>
<feature type="transmembrane region" description="Helical" evidence="1">
    <location>
        <begin position="271"/>
        <end position="291"/>
    </location>
</feature>
<feature type="transmembrane region" description="Helical" evidence="1">
    <location>
        <begin position="126"/>
        <end position="148"/>
    </location>
</feature>
<keyword evidence="3" id="KW-1185">Reference proteome</keyword>
<proteinExistence type="predicted"/>
<dbReference type="AlphaFoldDB" id="A0A2S5RFA4"/>
<feature type="transmembrane region" description="Helical" evidence="1">
    <location>
        <begin position="77"/>
        <end position="99"/>
    </location>
</feature>
<gene>
    <name evidence="2" type="ORF">ELUCI_v1c01030</name>
</gene>
<accession>A0A2S5RFA4</accession>
<dbReference type="EMBL" id="PHNE01000001">
    <property type="protein sequence ID" value="PPE05815.1"/>
    <property type="molecule type" value="Genomic_DNA"/>
</dbReference>
<feature type="transmembrane region" description="Helical" evidence="1">
    <location>
        <begin position="160"/>
        <end position="188"/>
    </location>
</feature>
<keyword evidence="1" id="KW-1133">Transmembrane helix</keyword>
<comment type="caution">
    <text evidence="2">The sequence shown here is derived from an EMBL/GenBank/DDBJ whole genome shotgun (WGS) entry which is preliminary data.</text>
</comment>
<reference evidence="2 3" key="1">
    <citation type="submission" date="2017-11" db="EMBL/GenBank/DDBJ databases">
        <title>Genome sequence of Entomoplasma lucivorax PIPN-2 (ATCC 49196).</title>
        <authorList>
            <person name="Lo W.-S."/>
            <person name="Gasparich G.E."/>
            <person name="Kuo C.-H."/>
        </authorList>
    </citation>
    <scope>NUCLEOTIDE SEQUENCE [LARGE SCALE GENOMIC DNA]</scope>
    <source>
        <strain evidence="2 3">PIPN-2</strain>
    </source>
</reference>
<evidence type="ECO:0008006" key="4">
    <source>
        <dbReference type="Google" id="ProtNLM"/>
    </source>
</evidence>
<dbReference type="STRING" id="1399797.GCA_000518285_01286"/>
<evidence type="ECO:0000313" key="3">
    <source>
        <dbReference type="Proteomes" id="UP000237865"/>
    </source>
</evidence>
<dbReference type="Proteomes" id="UP000237865">
    <property type="component" value="Unassembled WGS sequence"/>
</dbReference>
<feature type="transmembrane region" description="Helical" evidence="1">
    <location>
        <begin position="195"/>
        <end position="213"/>
    </location>
</feature>
<dbReference type="RefSeq" id="WP_028126747.1">
    <property type="nucleotide sequence ID" value="NZ_PHNE01000001.1"/>
</dbReference>
<name>A0A2S5RFA4_9MOLU</name>
<evidence type="ECO:0000256" key="1">
    <source>
        <dbReference type="SAM" id="Phobius"/>
    </source>
</evidence>
<protein>
    <recommendedName>
        <fullName evidence="4">ABC transporter permease</fullName>
    </recommendedName>
</protein>
<keyword evidence="1" id="KW-0812">Transmembrane</keyword>
<organism evidence="2 3">
    <name type="scientific">Williamsoniiplasma lucivorax</name>
    <dbReference type="NCBI Taxonomy" id="209274"/>
    <lineage>
        <taxon>Bacteria</taxon>
        <taxon>Bacillati</taxon>
        <taxon>Mycoplasmatota</taxon>
        <taxon>Mollicutes</taxon>
        <taxon>Entomoplasmatales</taxon>
        <taxon>Williamsoniiplasma</taxon>
    </lineage>
</organism>